<sequence>MTRRTSSSRTASAAPTVLRIREPGDILGLIPYLLGFHPAESLVAAFVRQRRVVVTARVDLAATADLEALIDQFELVADQVDTRAIVLVGYSADESVRDVMRGLADVIPFDLVDVLAVSGDRWWSVCCDGDCCPAEGQAYDIEAHPLAVEAVMAGISATGTRDDIMALTAGPPAAERDRLTAAAEECAGKVDQLSRRRRRRRVRQLVDRVLSADGPTDAEAVEIAVLVRDIGVRDEVWAMMTRQDAEAYVALWRRVVAISVWPYEPAPLAMLGWAGWLDGNGALLNCCIDRLEQVAPDYGLLELCKQISNNAIPPRYLDQIADQLRIASGW</sequence>
<dbReference type="Pfam" id="PF13830">
    <property type="entry name" value="DUF4192"/>
    <property type="match status" value="1"/>
</dbReference>
<organism evidence="1 2">
    <name type="scientific">Microlunatus phosphovorus (strain ATCC 700054 / DSM 10555 / JCM 9379 / NBRC 101784 / NCIMB 13414 / VKM Ac-1990 / NM-1)</name>
    <dbReference type="NCBI Taxonomy" id="1032480"/>
    <lineage>
        <taxon>Bacteria</taxon>
        <taxon>Bacillati</taxon>
        <taxon>Actinomycetota</taxon>
        <taxon>Actinomycetes</taxon>
        <taxon>Propionibacteriales</taxon>
        <taxon>Propionibacteriaceae</taxon>
        <taxon>Microlunatus</taxon>
    </lineage>
</organism>
<protein>
    <recommendedName>
        <fullName evidence="3">DUF4192 domain-containing protein</fullName>
    </recommendedName>
</protein>
<evidence type="ECO:0000313" key="1">
    <source>
        <dbReference type="EMBL" id="BAK36497.1"/>
    </source>
</evidence>
<keyword evidence="2" id="KW-1185">Reference proteome</keyword>
<dbReference type="EMBL" id="AP012204">
    <property type="protein sequence ID" value="BAK36497.1"/>
    <property type="molecule type" value="Genomic_DNA"/>
</dbReference>
<dbReference type="Proteomes" id="UP000007947">
    <property type="component" value="Chromosome"/>
</dbReference>
<dbReference type="RefSeq" id="WP_013864353.1">
    <property type="nucleotide sequence ID" value="NC_015635.1"/>
</dbReference>
<dbReference type="HOGENOM" id="CLU_762584_0_0_11"/>
<evidence type="ECO:0000313" key="2">
    <source>
        <dbReference type="Proteomes" id="UP000007947"/>
    </source>
</evidence>
<reference evidence="1 2" key="1">
    <citation type="submission" date="2011-05" db="EMBL/GenBank/DDBJ databases">
        <title>Whole genome sequence of Microlunatus phosphovorus NM-1.</title>
        <authorList>
            <person name="Hosoyama A."/>
            <person name="Sasaki K."/>
            <person name="Harada T."/>
            <person name="Igarashi R."/>
            <person name="Kawakoshi A."/>
            <person name="Sasagawa M."/>
            <person name="Fukada J."/>
            <person name="Nakamura S."/>
            <person name="Katano Y."/>
            <person name="Hanada S."/>
            <person name="Kamagata Y."/>
            <person name="Nakamura N."/>
            <person name="Yamazaki S."/>
            <person name="Fujita N."/>
        </authorList>
    </citation>
    <scope>NUCLEOTIDE SEQUENCE [LARGE SCALE GENOMIC DNA]</scope>
    <source>
        <strain evidence="2">ATCC 700054 / DSM 10555 / JCM 9379 / NBRC 101784 / NCIMB 13414 / VKM Ac-1990 / NM-1</strain>
    </source>
</reference>
<gene>
    <name evidence="1" type="ordered locus">MLP_34830</name>
</gene>
<name>F5XN47_MICPN</name>
<dbReference type="KEGG" id="mph:MLP_34830"/>
<dbReference type="OrthoDB" id="3264463at2"/>
<dbReference type="InterPro" id="IPR025447">
    <property type="entry name" value="DUF4192"/>
</dbReference>
<proteinExistence type="predicted"/>
<dbReference type="AlphaFoldDB" id="F5XN47"/>
<dbReference type="eggNOG" id="ENOG5031GJC">
    <property type="taxonomic scope" value="Bacteria"/>
</dbReference>
<accession>F5XN47</accession>
<dbReference type="STRING" id="1032480.MLP_34830"/>
<evidence type="ECO:0008006" key="3">
    <source>
        <dbReference type="Google" id="ProtNLM"/>
    </source>
</evidence>